<reference evidence="1 2" key="1">
    <citation type="journal article" date="2014" name="Nat. Commun.">
        <title>Multiple recent horizontal transfers of a large genomic region in cheese making fungi.</title>
        <authorList>
            <person name="Cheeseman K."/>
            <person name="Ropars J."/>
            <person name="Renault P."/>
            <person name="Dupont J."/>
            <person name="Gouzy J."/>
            <person name="Branca A."/>
            <person name="Abraham A.L."/>
            <person name="Ceppi M."/>
            <person name="Conseiller E."/>
            <person name="Debuchy R."/>
            <person name="Malagnac F."/>
            <person name="Goarin A."/>
            <person name="Silar P."/>
            <person name="Lacoste S."/>
            <person name="Sallet E."/>
            <person name="Bensimon A."/>
            <person name="Giraud T."/>
            <person name="Brygoo Y."/>
        </authorList>
    </citation>
    <scope>NUCLEOTIDE SEQUENCE [LARGE SCALE GENOMIC DNA]</scope>
    <source>
        <strain evidence="2">FM 013</strain>
    </source>
</reference>
<organism evidence="1 2">
    <name type="scientific">Penicillium camemberti (strain FM 013)</name>
    <dbReference type="NCBI Taxonomy" id="1429867"/>
    <lineage>
        <taxon>Eukaryota</taxon>
        <taxon>Fungi</taxon>
        <taxon>Dikarya</taxon>
        <taxon>Ascomycota</taxon>
        <taxon>Pezizomycotina</taxon>
        <taxon>Eurotiomycetes</taxon>
        <taxon>Eurotiomycetidae</taxon>
        <taxon>Eurotiales</taxon>
        <taxon>Aspergillaceae</taxon>
        <taxon>Penicillium</taxon>
    </lineage>
</organism>
<gene>
    <name evidence="1" type="ORF">PCAMFM013_S006g000288</name>
</gene>
<dbReference type="PANTHER" id="PTHR48419">
    <property type="entry name" value="SULFOTRANSFERASE DOMAIN-CONTAINING PROTEIN"/>
    <property type="match status" value="1"/>
</dbReference>
<sequence length="304" mass="34687">MTISEDTGAVSPRRVLFVSLPRTASNLLLKMLNVHKQPNILTNDKGGYFFYPYFVNFTSNGISEKPSSQWSDDEKRKLQNAFQGCIQNLEDWSAQAESQNKIMFAKEHAFWFYNPASLQKLVTGVDNAEFMKDFRSGIRIPERDGDGRGENEKCDVGAEYDDVLGGARLLFDWCMEQPDTSTPPLVVDAHYLIHSPQIVFKICERLGLDKSAVQFEWNWDHKKPENDITNAEQDRHQRLASIMLSSLHGSSGIIEDKAPVDIDIAAEVAKWKVEFGEEIARFLERAVIDSMPDYEYLRAQRITI</sequence>
<evidence type="ECO:0000313" key="1">
    <source>
        <dbReference type="EMBL" id="CRL21748.1"/>
    </source>
</evidence>
<dbReference type="InterPro" id="IPR053226">
    <property type="entry name" value="Pyrrolopyrazine_biosynth_F"/>
</dbReference>
<keyword evidence="2" id="KW-1185">Reference proteome</keyword>
<evidence type="ECO:0000313" key="2">
    <source>
        <dbReference type="Proteomes" id="UP000053732"/>
    </source>
</evidence>
<proteinExistence type="predicted"/>
<dbReference type="EMBL" id="HG793139">
    <property type="protein sequence ID" value="CRL21748.1"/>
    <property type="molecule type" value="Genomic_DNA"/>
</dbReference>
<dbReference type="STRING" id="1429867.A0A0G4P626"/>
<accession>A0A0G4P626</accession>
<protein>
    <submittedName>
        <fullName evidence="1">Str. FM013</fullName>
    </submittedName>
</protein>
<dbReference type="Proteomes" id="UP000053732">
    <property type="component" value="Unassembled WGS sequence"/>
</dbReference>
<dbReference type="SUPFAM" id="SSF52540">
    <property type="entry name" value="P-loop containing nucleoside triphosphate hydrolases"/>
    <property type="match status" value="1"/>
</dbReference>
<dbReference type="PANTHER" id="PTHR48419:SF1">
    <property type="entry name" value="SULFOTRANSFERASE DOMAIN-CONTAINING PROTEIN"/>
    <property type="match status" value="1"/>
</dbReference>
<dbReference type="AlphaFoldDB" id="A0A0G4P626"/>
<name>A0A0G4P626_PENC3</name>
<dbReference type="InterPro" id="IPR027417">
    <property type="entry name" value="P-loop_NTPase"/>
</dbReference>